<proteinExistence type="predicted"/>
<evidence type="ECO:0000313" key="3">
    <source>
        <dbReference type="Proteomes" id="UP000035062"/>
    </source>
</evidence>
<dbReference type="PATRIC" id="fig|1195246.3.peg.791"/>
<gene>
    <name evidence="2" type="ORF">AGRI_04041</name>
</gene>
<dbReference type="GO" id="GO:0071949">
    <property type="term" value="F:FAD binding"/>
    <property type="evidence" value="ECO:0007669"/>
    <property type="project" value="InterPro"/>
</dbReference>
<comment type="caution">
    <text evidence="2">The sequence shown here is derived from an EMBL/GenBank/DDBJ whole genome shotgun (WGS) entry which is preliminary data.</text>
</comment>
<dbReference type="Proteomes" id="UP000035062">
    <property type="component" value="Unassembled WGS sequence"/>
</dbReference>
<dbReference type="EMBL" id="AKKU01000010">
    <property type="protein sequence ID" value="EIW89785.1"/>
    <property type="molecule type" value="Genomic_DNA"/>
</dbReference>
<protein>
    <submittedName>
        <fullName evidence="2">BLUF domain-containing protein</fullName>
    </submittedName>
</protein>
<dbReference type="Pfam" id="PF04940">
    <property type="entry name" value="BLUF"/>
    <property type="match status" value="1"/>
</dbReference>
<name>I9DUG2_9ALTE</name>
<accession>I9DUG2</accession>
<keyword evidence="3" id="KW-1185">Reference proteome</keyword>
<organism evidence="2 3">
    <name type="scientific">Alishewanella agri BL06</name>
    <dbReference type="NCBI Taxonomy" id="1195246"/>
    <lineage>
        <taxon>Bacteria</taxon>
        <taxon>Pseudomonadati</taxon>
        <taxon>Pseudomonadota</taxon>
        <taxon>Gammaproteobacteria</taxon>
        <taxon>Alteromonadales</taxon>
        <taxon>Alteromonadaceae</taxon>
        <taxon>Alishewanella</taxon>
    </lineage>
</organism>
<evidence type="ECO:0000259" key="1">
    <source>
        <dbReference type="PROSITE" id="PS50925"/>
    </source>
</evidence>
<dbReference type="GO" id="GO:0009882">
    <property type="term" value="F:blue light photoreceptor activity"/>
    <property type="evidence" value="ECO:0007669"/>
    <property type="project" value="InterPro"/>
</dbReference>
<dbReference type="AlphaFoldDB" id="I9DUG2"/>
<dbReference type="InterPro" id="IPR036046">
    <property type="entry name" value="Acylphosphatase-like_dom_sf"/>
</dbReference>
<dbReference type="SMART" id="SM01034">
    <property type="entry name" value="BLUF"/>
    <property type="match status" value="1"/>
</dbReference>
<reference evidence="2 3" key="1">
    <citation type="journal article" date="2012" name="J. Bacteriol.">
        <title>Genome Sequence of Pectin-Degrading Alishewanella agri, Isolated from Landfill Soil.</title>
        <authorList>
            <person name="Kim J."/>
            <person name="Jung J."/>
            <person name="Sung J.S."/>
            <person name="Chun J."/>
            <person name="Park W."/>
        </authorList>
    </citation>
    <scope>NUCLEOTIDE SEQUENCE [LARGE SCALE GENOMIC DNA]</scope>
    <source>
        <strain evidence="2 3">BL06</strain>
    </source>
</reference>
<feature type="domain" description="BLUF" evidence="1">
    <location>
        <begin position="5"/>
        <end position="96"/>
    </location>
</feature>
<dbReference type="RefSeq" id="WP_008983735.1">
    <property type="nucleotide sequence ID" value="NZ_AKKU01000010.1"/>
</dbReference>
<evidence type="ECO:0000313" key="2">
    <source>
        <dbReference type="EMBL" id="EIW89785.1"/>
    </source>
</evidence>
<sequence>MSEPLLQLTYISDIPSSLTASDIAAIHQQANRNNQQLGLTGLLLHTGRHFMQLLEGPAPLVRSRFAIIAADPRHQQVRLISERSIASRQFPNWHMGLKRLLDQDEDADLTAVINLYGQQQHFSPQHAEAIALLFQAV</sequence>
<dbReference type="SUPFAM" id="SSF54975">
    <property type="entry name" value="Acylphosphatase/BLUF domain-like"/>
    <property type="match status" value="1"/>
</dbReference>
<dbReference type="eggNOG" id="COG3431">
    <property type="taxonomic scope" value="Bacteria"/>
</dbReference>
<dbReference type="Gene3D" id="3.30.70.100">
    <property type="match status" value="1"/>
</dbReference>
<dbReference type="PROSITE" id="PS50925">
    <property type="entry name" value="BLUF"/>
    <property type="match status" value="1"/>
</dbReference>
<dbReference type="InterPro" id="IPR007024">
    <property type="entry name" value="BLUF_domain"/>
</dbReference>
<dbReference type="STRING" id="1195246.AGRI_04041"/>